<feature type="compositionally biased region" description="Low complexity" evidence="1">
    <location>
        <begin position="394"/>
        <end position="410"/>
    </location>
</feature>
<organism evidence="3 4">
    <name type="scientific">Coptis chinensis</name>
    <dbReference type="NCBI Taxonomy" id="261450"/>
    <lineage>
        <taxon>Eukaryota</taxon>
        <taxon>Viridiplantae</taxon>
        <taxon>Streptophyta</taxon>
        <taxon>Embryophyta</taxon>
        <taxon>Tracheophyta</taxon>
        <taxon>Spermatophyta</taxon>
        <taxon>Magnoliopsida</taxon>
        <taxon>Ranunculales</taxon>
        <taxon>Ranunculaceae</taxon>
        <taxon>Coptidoideae</taxon>
        <taxon>Coptis</taxon>
    </lineage>
</organism>
<feature type="region of interest" description="Disordered" evidence="1">
    <location>
        <begin position="354"/>
        <end position="513"/>
    </location>
</feature>
<dbReference type="Proteomes" id="UP000631114">
    <property type="component" value="Unassembled WGS sequence"/>
</dbReference>
<comment type="caution">
    <text evidence="3">The sequence shown here is derived from an EMBL/GenBank/DDBJ whole genome shotgun (WGS) entry which is preliminary data.</text>
</comment>
<dbReference type="InterPro" id="IPR001878">
    <property type="entry name" value="Znf_CCHC"/>
</dbReference>
<proteinExistence type="predicted"/>
<accession>A0A835MB79</accession>
<dbReference type="GO" id="GO:0008270">
    <property type="term" value="F:zinc ion binding"/>
    <property type="evidence" value="ECO:0007669"/>
    <property type="project" value="InterPro"/>
</dbReference>
<feature type="compositionally biased region" description="Basic and acidic residues" evidence="1">
    <location>
        <begin position="168"/>
        <end position="178"/>
    </location>
</feature>
<dbReference type="EMBL" id="JADFTS010000002">
    <property type="protein sequence ID" value="KAF9620619.1"/>
    <property type="molecule type" value="Genomic_DNA"/>
</dbReference>
<protein>
    <recommendedName>
        <fullName evidence="2">CCHC-type domain-containing protein</fullName>
    </recommendedName>
</protein>
<feature type="compositionally biased region" description="Polar residues" evidence="1">
    <location>
        <begin position="478"/>
        <end position="496"/>
    </location>
</feature>
<feature type="domain" description="CCHC-type" evidence="2">
    <location>
        <begin position="415"/>
        <end position="431"/>
    </location>
</feature>
<evidence type="ECO:0000256" key="1">
    <source>
        <dbReference type="SAM" id="MobiDB-lite"/>
    </source>
</evidence>
<sequence>MGDRKNLKIHYAGSFSKRRNGEELSHLDYRSKYPVKKMLDVDSDELNMIDFAADVSLPSHMSKLDYINIKLFYLVSGKQVYVNSDSGLLGMFDLLVVDDEGYCHVFVENDMDESVVPPSQEYDETMCTLMDLKKLIKKRALNANDNGNSMQKKKKSFNDKGFGSKQNKKSDKDKGEAKGKKKSTTHMKGKGVLVDGEDSFRVELSKFFDEEMDLGARTTSIDRLDPDEGYHSINSSDEEIEWQQPRSDEFYNFVYETSNVYVDEGEIVMPTCSDEWKVGMEWPDIETLRHEISDYCIKNRFEVDMRTVNERILKDKSCHLHMSRHWEAQKARTRGADEEVNPNKQIRLCSKCKQPGHNAKTCKGLPAAKKDKHGKKSQEETQASAPVPDEALESTEASQASSPTQASSSKAAKRVCSKCNHPGHNTKTCKGLPTTKKDKHGKKSQEKTQASQASAPTEASKAKSATKSTTEAAPKSSFQASQASSETPQSTAQPATLTFGPPRVRRSKTAQAQVFKAPEQRHTFGDFLSKQPGKSSTSVLEAAELTFTAGGTVRAPIVTKRPRPHGPGSTPFMPAGPASQPWVPPGRVGDAPFKATKKICASSCSRPLANIKEEVSSCQTQVMWVCIGVE</sequence>
<feature type="region of interest" description="Disordered" evidence="1">
    <location>
        <begin position="143"/>
        <end position="188"/>
    </location>
</feature>
<feature type="domain" description="CCHC-type" evidence="2">
    <location>
        <begin position="348"/>
        <end position="364"/>
    </location>
</feature>
<feature type="region of interest" description="Disordered" evidence="1">
    <location>
        <begin position="557"/>
        <end position="579"/>
    </location>
</feature>
<evidence type="ECO:0000313" key="3">
    <source>
        <dbReference type="EMBL" id="KAF9620619.1"/>
    </source>
</evidence>
<keyword evidence="4" id="KW-1185">Reference proteome</keyword>
<name>A0A835MB79_9MAGN</name>
<feature type="compositionally biased region" description="Basic residues" evidence="1">
    <location>
        <begin position="179"/>
        <end position="188"/>
    </location>
</feature>
<evidence type="ECO:0000259" key="2">
    <source>
        <dbReference type="SMART" id="SM00343"/>
    </source>
</evidence>
<dbReference type="AlphaFoldDB" id="A0A835MB79"/>
<dbReference type="SMART" id="SM00343">
    <property type="entry name" value="ZnF_C2HC"/>
    <property type="match status" value="2"/>
</dbReference>
<dbReference type="GO" id="GO:0003676">
    <property type="term" value="F:nucleic acid binding"/>
    <property type="evidence" value="ECO:0007669"/>
    <property type="project" value="InterPro"/>
</dbReference>
<gene>
    <name evidence="3" type="ORF">IFM89_013645</name>
</gene>
<evidence type="ECO:0000313" key="4">
    <source>
        <dbReference type="Proteomes" id="UP000631114"/>
    </source>
</evidence>
<feature type="compositionally biased region" description="Low complexity" evidence="1">
    <location>
        <begin position="453"/>
        <end position="477"/>
    </location>
</feature>
<reference evidence="3 4" key="1">
    <citation type="submission" date="2020-10" db="EMBL/GenBank/DDBJ databases">
        <title>The Coptis chinensis genome and diversification of protoberbering-type alkaloids.</title>
        <authorList>
            <person name="Wang B."/>
            <person name="Shu S."/>
            <person name="Song C."/>
            <person name="Liu Y."/>
        </authorList>
    </citation>
    <scope>NUCLEOTIDE SEQUENCE [LARGE SCALE GENOMIC DNA]</scope>
    <source>
        <strain evidence="3">HL-2020</strain>
        <tissue evidence="3">Leaf</tissue>
    </source>
</reference>